<dbReference type="Proteomes" id="UP000023152">
    <property type="component" value="Unassembled WGS sequence"/>
</dbReference>
<feature type="transmembrane region" description="Helical" evidence="4">
    <location>
        <begin position="534"/>
        <end position="553"/>
    </location>
</feature>
<evidence type="ECO:0000256" key="4">
    <source>
        <dbReference type="SAM" id="Phobius"/>
    </source>
</evidence>
<dbReference type="Gene3D" id="1.25.10.10">
    <property type="entry name" value="Leucine-rich Repeat Variant"/>
    <property type="match status" value="1"/>
</dbReference>
<accession>X6MNX4</accession>
<keyword evidence="4" id="KW-0812">Transmembrane</keyword>
<comment type="caution">
    <text evidence="5">The sequence shown here is derived from an EMBL/GenBank/DDBJ whole genome shotgun (WGS) entry which is preliminary data.</text>
</comment>
<dbReference type="SUPFAM" id="SSF48371">
    <property type="entry name" value="ARM repeat"/>
    <property type="match status" value="1"/>
</dbReference>
<dbReference type="SMART" id="SM00185">
    <property type="entry name" value="ARM"/>
    <property type="match status" value="5"/>
</dbReference>
<keyword evidence="4" id="KW-0472">Membrane</keyword>
<comment type="similarity">
    <text evidence="1">Belongs to the importin alpha family.</text>
</comment>
<dbReference type="InterPro" id="IPR011989">
    <property type="entry name" value="ARM-like"/>
</dbReference>
<evidence type="ECO:0000256" key="2">
    <source>
        <dbReference type="ARBA" id="ARBA00022448"/>
    </source>
</evidence>
<dbReference type="PANTHER" id="PTHR23316">
    <property type="entry name" value="IMPORTIN ALPHA"/>
    <property type="match status" value="1"/>
</dbReference>
<evidence type="ECO:0000256" key="3">
    <source>
        <dbReference type="ARBA" id="ARBA00022927"/>
    </source>
</evidence>
<evidence type="ECO:0000313" key="5">
    <source>
        <dbReference type="EMBL" id="ETO14780.1"/>
    </source>
</evidence>
<dbReference type="EMBL" id="ASPP01019773">
    <property type="protein sequence ID" value="ETO14780.1"/>
    <property type="molecule type" value="Genomic_DNA"/>
</dbReference>
<dbReference type="OrthoDB" id="29145at2759"/>
<keyword evidence="3" id="KW-0653">Protein transport</keyword>
<proteinExistence type="inferred from homology"/>
<keyword evidence="4" id="KW-1133">Transmembrane helix</keyword>
<evidence type="ECO:0000313" key="6">
    <source>
        <dbReference type="Proteomes" id="UP000023152"/>
    </source>
</evidence>
<name>X6MNX4_RETFI</name>
<gene>
    <name evidence="5" type="ORF">RFI_22587</name>
</gene>
<protein>
    <submittedName>
        <fullName evidence="5">Importin alpha</fullName>
    </submittedName>
</protein>
<keyword evidence="6" id="KW-1185">Reference proteome</keyword>
<evidence type="ECO:0000256" key="1">
    <source>
        <dbReference type="ARBA" id="ARBA00010394"/>
    </source>
</evidence>
<dbReference type="InterPro" id="IPR000225">
    <property type="entry name" value="Armadillo"/>
</dbReference>
<reference evidence="5 6" key="1">
    <citation type="journal article" date="2013" name="Curr. Biol.">
        <title>The Genome of the Foraminiferan Reticulomyxa filosa.</title>
        <authorList>
            <person name="Glockner G."/>
            <person name="Hulsmann N."/>
            <person name="Schleicher M."/>
            <person name="Noegel A.A."/>
            <person name="Eichinger L."/>
            <person name="Gallinger C."/>
            <person name="Pawlowski J."/>
            <person name="Sierra R."/>
            <person name="Euteneuer U."/>
            <person name="Pillet L."/>
            <person name="Moustafa A."/>
            <person name="Platzer M."/>
            <person name="Groth M."/>
            <person name="Szafranski K."/>
            <person name="Schliwa M."/>
        </authorList>
    </citation>
    <scope>NUCLEOTIDE SEQUENCE [LARGE SCALE GENOMIC DNA]</scope>
</reference>
<organism evidence="5 6">
    <name type="scientific">Reticulomyxa filosa</name>
    <dbReference type="NCBI Taxonomy" id="46433"/>
    <lineage>
        <taxon>Eukaryota</taxon>
        <taxon>Sar</taxon>
        <taxon>Rhizaria</taxon>
        <taxon>Retaria</taxon>
        <taxon>Foraminifera</taxon>
        <taxon>Monothalamids</taxon>
        <taxon>Reticulomyxidae</taxon>
        <taxon>Reticulomyxa</taxon>
    </lineage>
</organism>
<keyword evidence="2" id="KW-0813">Transport</keyword>
<dbReference type="AlphaFoldDB" id="X6MNX4"/>
<dbReference type="InterPro" id="IPR016024">
    <property type="entry name" value="ARM-type_fold"/>
</dbReference>
<sequence>MSDDKKLAHMRNAGFDLRLEMLLFLLVEIIYEWQEPQLGHDFTIHLHCCGQAKKKQTKNWYISTVDGVTEEVGFIMIDLKGNEELKLDVPFLGKVEVQHLVRNGYFTLIKEKLSKISNKIQIRKDKCKRVKFQPILTKKRCNSILFLSYVAIKLKELSIATQRMFQEDDDLNYNGCVSIHQLLTKEPKLINKIIDNGSVPQLLEQHTCCCKELNKNFFGVAPLVELVESTRNESILEQVLWALGTISGNSVVCRNIVLKAGGLDKVISRLSYIQKTINQPRTPLMRCACRCVSQFCCGRPRPYRPVAEKCIKALIPFFDSRDEETLQHTASAFSWLTESDDNMRCDEENENNWTMSDITNDNGYLSLVRSCGAFPKLVNLLGHPSFAVTHSCLMAIGNMLLGTSQQTKDILECEVLTKLMHLLKSKNVKVRKEVCWVLSNVTADGPIHIDYVIKAELIQPLIHLLKTDKRIIQIEAAWALGNATALGSSKQIHYLLKQGLLEAMIVFRDSIASQKKKEEFMEEKDDNENLVKSFLYGNYYFLFILIIFFCLFVRNEQFEKPVPRGVHQLVEDTIEILKNRNSNHNVI</sequence>
<dbReference type="GO" id="GO:0015031">
    <property type="term" value="P:protein transport"/>
    <property type="evidence" value="ECO:0007669"/>
    <property type="project" value="UniProtKB-KW"/>
</dbReference>
<dbReference type="Pfam" id="PF00514">
    <property type="entry name" value="Arm"/>
    <property type="match status" value="2"/>
</dbReference>